<gene>
    <name evidence="1" type="ORF">CEXT_435071</name>
</gene>
<reference evidence="1 2" key="1">
    <citation type="submission" date="2021-06" db="EMBL/GenBank/DDBJ databases">
        <title>Caerostris extrusa draft genome.</title>
        <authorList>
            <person name="Kono N."/>
            <person name="Arakawa K."/>
        </authorList>
    </citation>
    <scope>NUCLEOTIDE SEQUENCE [LARGE SCALE GENOMIC DNA]</scope>
</reference>
<comment type="caution">
    <text evidence="1">The sequence shown here is derived from an EMBL/GenBank/DDBJ whole genome shotgun (WGS) entry which is preliminary data.</text>
</comment>
<dbReference type="EMBL" id="BPLR01008271">
    <property type="protein sequence ID" value="GIY23410.1"/>
    <property type="molecule type" value="Genomic_DNA"/>
</dbReference>
<evidence type="ECO:0000313" key="2">
    <source>
        <dbReference type="Proteomes" id="UP001054945"/>
    </source>
</evidence>
<accession>A0AAV4RPM8</accession>
<dbReference type="AlphaFoldDB" id="A0AAV4RPM8"/>
<proteinExistence type="predicted"/>
<dbReference type="Proteomes" id="UP001054945">
    <property type="component" value="Unassembled WGS sequence"/>
</dbReference>
<sequence>MEKHRNRRRGQRSVVTWTARAFVRPGGNTGQRSLVAAGRANNGHQEYISPPSGTSVGLIWRSRWESCEREGVPPTSEVVRVSWSISHKLPRAGQSGVWELLLCAGVKSSVVRLTSNGVKGTFHSFPPSLSPSLGWDLSAETDATETSNFVREEGERTADIKVFLLPFVAREEKKIILKLGCNCI</sequence>
<keyword evidence="2" id="KW-1185">Reference proteome</keyword>
<evidence type="ECO:0000313" key="1">
    <source>
        <dbReference type="EMBL" id="GIY23410.1"/>
    </source>
</evidence>
<name>A0AAV4RPM8_CAEEX</name>
<protein>
    <submittedName>
        <fullName evidence="1">Uncharacterized protein</fullName>
    </submittedName>
</protein>
<organism evidence="1 2">
    <name type="scientific">Caerostris extrusa</name>
    <name type="common">Bark spider</name>
    <name type="synonym">Caerostris bankana</name>
    <dbReference type="NCBI Taxonomy" id="172846"/>
    <lineage>
        <taxon>Eukaryota</taxon>
        <taxon>Metazoa</taxon>
        <taxon>Ecdysozoa</taxon>
        <taxon>Arthropoda</taxon>
        <taxon>Chelicerata</taxon>
        <taxon>Arachnida</taxon>
        <taxon>Araneae</taxon>
        <taxon>Araneomorphae</taxon>
        <taxon>Entelegynae</taxon>
        <taxon>Araneoidea</taxon>
        <taxon>Araneidae</taxon>
        <taxon>Caerostris</taxon>
    </lineage>
</organism>